<keyword evidence="1" id="KW-0436">Ligase</keyword>
<gene>
    <name evidence="8" type="ORF">METZ01_LOCUS166922</name>
</gene>
<dbReference type="Gene3D" id="3.30.930.10">
    <property type="entry name" value="Bira Bifunctional Protein, Domain 2"/>
    <property type="match status" value="1"/>
</dbReference>
<dbReference type="GO" id="GO:0000049">
    <property type="term" value="F:tRNA binding"/>
    <property type="evidence" value="ECO:0007669"/>
    <property type="project" value="InterPro"/>
</dbReference>
<keyword evidence="4" id="KW-0648">Protein biosynthesis</keyword>
<reference evidence="8" key="1">
    <citation type="submission" date="2018-05" db="EMBL/GenBank/DDBJ databases">
        <authorList>
            <person name="Lanie J.A."/>
            <person name="Ng W.-L."/>
            <person name="Kazmierczak K.M."/>
            <person name="Andrzejewski T.M."/>
            <person name="Davidsen T.M."/>
            <person name="Wayne K.J."/>
            <person name="Tettelin H."/>
            <person name="Glass J.I."/>
            <person name="Rusch D."/>
            <person name="Podicherti R."/>
            <person name="Tsui H.-C.T."/>
            <person name="Winkler M.E."/>
        </authorList>
    </citation>
    <scope>NUCLEOTIDE SEQUENCE</scope>
</reference>
<name>A0A382BJS2_9ZZZZ</name>
<feature type="domain" description="Phenylalanyl-tRNA synthetase" evidence="6">
    <location>
        <begin position="94"/>
        <end position="147"/>
    </location>
</feature>
<sequence>MDLDLDAHLTTAEGAVADAVDLDALAVVDTELLGRKSVLATVRSRLADMDPDDRKVVGRRVNEIRTEVERLISERRAELAVGARAEVLEAERLDLTEFDRGRRLGHRHVVTQTWERLEDLFVGMGYTVAEGPEIEDEWHNFGALNFP</sequence>
<dbReference type="SUPFAM" id="SSF55681">
    <property type="entry name" value="Class II aaRS and biotin synthetases"/>
    <property type="match status" value="1"/>
</dbReference>
<dbReference type="EMBL" id="UINC01030151">
    <property type="protein sequence ID" value="SVB14068.1"/>
    <property type="molecule type" value="Genomic_DNA"/>
</dbReference>
<evidence type="ECO:0000256" key="2">
    <source>
        <dbReference type="ARBA" id="ARBA00022741"/>
    </source>
</evidence>
<evidence type="ECO:0000256" key="5">
    <source>
        <dbReference type="ARBA" id="ARBA00023146"/>
    </source>
</evidence>
<dbReference type="InterPro" id="IPR002319">
    <property type="entry name" value="Phenylalanyl-tRNA_Synthase"/>
</dbReference>
<evidence type="ECO:0000256" key="3">
    <source>
        <dbReference type="ARBA" id="ARBA00022840"/>
    </source>
</evidence>
<keyword evidence="2" id="KW-0547">Nucleotide-binding</keyword>
<protein>
    <recommendedName>
        <fullName evidence="9">Phenylalanine--tRNA ligase subunit alpha</fullName>
    </recommendedName>
</protein>
<dbReference type="GO" id="GO:0006432">
    <property type="term" value="P:phenylalanyl-tRNA aminoacylation"/>
    <property type="evidence" value="ECO:0007669"/>
    <property type="project" value="InterPro"/>
</dbReference>
<keyword evidence="3" id="KW-0067">ATP-binding</keyword>
<dbReference type="InterPro" id="IPR010978">
    <property type="entry name" value="tRNA-bd_arm"/>
</dbReference>
<dbReference type="GO" id="GO:0004826">
    <property type="term" value="F:phenylalanine-tRNA ligase activity"/>
    <property type="evidence" value="ECO:0007669"/>
    <property type="project" value="InterPro"/>
</dbReference>
<evidence type="ECO:0000256" key="4">
    <source>
        <dbReference type="ARBA" id="ARBA00022917"/>
    </source>
</evidence>
<dbReference type="InterPro" id="IPR004188">
    <property type="entry name" value="Phe-tRNA_ligase_II_N"/>
</dbReference>
<dbReference type="Pfam" id="PF02912">
    <property type="entry name" value="Phe_tRNA-synt_N"/>
    <property type="match status" value="1"/>
</dbReference>
<evidence type="ECO:0000256" key="1">
    <source>
        <dbReference type="ARBA" id="ARBA00022598"/>
    </source>
</evidence>
<evidence type="ECO:0008006" key="9">
    <source>
        <dbReference type="Google" id="ProtNLM"/>
    </source>
</evidence>
<evidence type="ECO:0000259" key="7">
    <source>
        <dbReference type="Pfam" id="PF02912"/>
    </source>
</evidence>
<dbReference type="GO" id="GO:0005524">
    <property type="term" value="F:ATP binding"/>
    <property type="evidence" value="ECO:0007669"/>
    <property type="project" value="UniProtKB-KW"/>
</dbReference>
<dbReference type="SUPFAM" id="SSF46589">
    <property type="entry name" value="tRNA-binding arm"/>
    <property type="match status" value="1"/>
</dbReference>
<evidence type="ECO:0000259" key="6">
    <source>
        <dbReference type="Pfam" id="PF01409"/>
    </source>
</evidence>
<feature type="domain" description="Phenylalanine-tRNA ligase class II N-terminal" evidence="7">
    <location>
        <begin position="21"/>
        <end position="87"/>
    </location>
</feature>
<proteinExistence type="predicted"/>
<accession>A0A382BJS2</accession>
<dbReference type="GO" id="GO:0005737">
    <property type="term" value="C:cytoplasm"/>
    <property type="evidence" value="ECO:0007669"/>
    <property type="project" value="InterPro"/>
</dbReference>
<organism evidence="8">
    <name type="scientific">marine metagenome</name>
    <dbReference type="NCBI Taxonomy" id="408172"/>
    <lineage>
        <taxon>unclassified sequences</taxon>
        <taxon>metagenomes</taxon>
        <taxon>ecological metagenomes</taxon>
    </lineage>
</organism>
<feature type="non-terminal residue" evidence="8">
    <location>
        <position position="147"/>
    </location>
</feature>
<dbReference type="AlphaFoldDB" id="A0A382BJS2"/>
<keyword evidence="5" id="KW-0030">Aminoacyl-tRNA synthetase</keyword>
<dbReference type="InterPro" id="IPR045864">
    <property type="entry name" value="aa-tRNA-synth_II/BPL/LPL"/>
</dbReference>
<dbReference type="Pfam" id="PF01409">
    <property type="entry name" value="tRNA-synt_2d"/>
    <property type="match status" value="1"/>
</dbReference>
<evidence type="ECO:0000313" key="8">
    <source>
        <dbReference type="EMBL" id="SVB14068.1"/>
    </source>
</evidence>